<evidence type="ECO:0000256" key="4">
    <source>
        <dbReference type="ARBA" id="ARBA00023136"/>
    </source>
</evidence>
<keyword evidence="4 7" id="KW-0472">Membrane</keyword>
<dbReference type="Pfam" id="PF00361">
    <property type="entry name" value="Proton_antipo_M"/>
    <property type="match status" value="1"/>
</dbReference>
<feature type="transmembrane region" description="Helical" evidence="7">
    <location>
        <begin position="185"/>
        <end position="203"/>
    </location>
</feature>
<comment type="caution">
    <text evidence="10">The sequence shown here is derived from an EMBL/GenBank/DDBJ whole genome shotgun (WGS) entry which is preliminary data.</text>
</comment>
<feature type="transmembrane region" description="Helical" evidence="7">
    <location>
        <begin position="490"/>
        <end position="510"/>
    </location>
</feature>
<dbReference type="InterPro" id="IPR001516">
    <property type="entry name" value="Proton_antipo_N"/>
</dbReference>
<dbReference type="InterPro" id="IPR001750">
    <property type="entry name" value="ND/Mrp_TM"/>
</dbReference>
<evidence type="ECO:0000256" key="1">
    <source>
        <dbReference type="ARBA" id="ARBA00004127"/>
    </source>
</evidence>
<dbReference type="NCBIfam" id="TIGR01960">
    <property type="entry name" value="ndhF3_CO2"/>
    <property type="match status" value="1"/>
</dbReference>
<evidence type="ECO:0000256" key="6">
    <source>
        <dbReference type="RuleBase" id="RU000320"/>
    </source>
</evidence>
<dbReference type="EMBL" id="JADWDC010000001">
    <property type="protein sequence ID" value="MCC0175448.1"/>
    <property type="molecule type" value="Genomic_DNA"/>
</dbReference>
<feature type="transmembrane region" description="Helical" evidence="7">
    <location>
        <begin position="335"/>
        <end position="358"/>
    </location>
</feature>
<dbReference type="Pfam" id="PF00662">
    <property type="entry name" value="Proton_antipo_N"/>
    <property type="match status" value="1"/>
</dbReference>
<name>A0A964BN87_9CYAN</name>
<protein>
    <submittedName>
        <fullName evidence="10">NAD(P)H-quinone oxidoreductase subunit F</fullName>
    </submittedName>
</protein>
<feature type="transmembrane region" description="Helical" evidence="7">
    <location>
        <begin position="122"/>
        <end position="148"/>
    </location>
</feature>
<feature type="transmembrane region" description="Helical" evidence="7">
    <location>
        <begin position="6"/>
        <end position="27"/>
    </location>
</feature>
<keyword evidence="2 6" id="KW-0812">Transmembrane</keyword>
<feature type="domain" description="NADH-Ubiquinone oxidoreductase (complex I) chain 5 N-terminal" evidence="9">
    <location>
        <begin position="73"/>
        <end position="123"/>
    </location>
</feature>
<gene>
    <name evidence="10" type="ORF">I4641_00440</name>
</gene>
<dbReference type="AlphaFoldDB" id="A0A964BN87"/>
<dbReference type="InterPro" id="IPR010217">
    <property type="entry name" value="NU5C2"/>
</dbReference>
<feature type="transmembrane region" description="Helical" evidence="7">
    <location>
        <begin position="452"/>
        <end position="470"/>
    </location>
</feature>
<comment type="function">
    <text evidence="5">NDH-1 shuttles electrons from NAD(P)H, via FMN and iron-sulfur (Fe-S) centers, to quinones in the respiratory chain. The immediate electron acceptor for the enzyme in this species is believed to be plastoquinone. Couples the redox reaction to proton translocation (for every two electrons transferred, four hydrogen ions are translocated across the cytoplasmic membrane), and thus conserves the redox energy in a proton gradient.</text>
</comment>
<evidence type="ECO:0000256" key="7">
    <source>
        <dbReference type="SAM" id="Phobius"/>
    </source>
</evidence>
<feature type="transmembrane region" description="Helical" evidence="7">
    <location>
        <begin position="39"/>
        <end position="58"/>
    </location>
</feature>
<evidence type="ECO:0000259" key="9">
    <source>
        <dbReference type="Pfam" id="PF00662"/>
    </source>
</evidence>
<feature type="domain" description="NADH:quinone oxidoreductase/Mrp antiporter transmembrane" evidence="8">
    <location>
        <begin position="140"/>
        <end position="421"/>
    </location>
</feature>
<dbReference type="PRINTS" id="PR01435">
    <property type="entry name" value="NPOXDRDTASE5"/>
</dbReference>
<dbReference type="InterPro" id="IPR003945">
    <property type="entry name" value="NU5C-like"/>
</dbReference>
<dbReference type="GO" id="GO:0012505">
    <property type="term" value="C:endomembrane system"/>
    <property type="evidence" value="ECO:0007669"/>
    <property type="project" value="UniProtKB-SubCell"/>
</dbReference>
<dbReference type="RefSeq" id="WP_229638447.1">
    <property type="nucleotide sequence ID" value="NZ_JADWDC010000001.1"/>
</dbReference>
<feature type="transmembrane region" description="Helical" evidence="7">
    <location>
        <begin position="311"/>
        <end position="329"/>
    </location>
</feature>
<evidence type="ECO:0000256" key="2">
    <source>
        <dbReference type="ARBA" id="ARBA00022692"/>
    </source>
</evidence>
<feature type="transmembrane region" description="Helical" evidence="7">
    <location>
        <begin position="87"/>
        <end position="110"/>
    </location>
</feature>
<organism evidence="10 11">
    <name type="scientific">Waterburya agarophytonicola KI4</name>
    <dbReference type="NCBI Taxonomy" id="2874699"/>
    <lineage>
        <taxon>Bacteria</taxon>
        <taxon>Bacillati</taxon>
        <taxon>Cyanobacteriota</taxon>
        <taxon>Cyanophyceae</taxon>
        <taxon>Pleurocapsales</taxon>
        <taxon>Hyellaceae</taxon>
        <taxon>Waterburya</taxon>
        <taxon>Waterburya agarophytonicola</taxon>
    </lineage>
</organism>
<dbReference type="GO" id="GO:0015990">
    <property type="term" value="P:electron transport coupled proton transport"/>
    <property type="evidence" value="ECO:0007669"/>
    <property type="project" value="TreeGrafter"/>
</dbReference>
<feature type="transmembrane region" description="Helical" evidence="7">
    <location>
        <begin position="285"/>
        <end position="304"/>
    </location>
</feature>
<feature type="transmembrane region" description="Helical" evidence="7">
    <location>
        <begin position="154"/>
        <end position="173"/>
    </location>
</feature>
<sequence length="610" mass="66194">MIGIFSDSIWLVPCYALVGATLALFWSPGIIKKTGSRPAGYINLTITCVAFIHSIFALQEVWQQPVQEIRFPWLTAAGLYISFDIKISAITVGALALITGLNILAQFYAFGYMEMDWGWGRFYALMGFFEAGLCGLALCNSLFFSYVFLELLTLATYLIVGFWFAQPLVVTGARDAFWTKRVGDLLLLIGIIALWSFTGTWNYDDLAEWAQVANLSPLSANLLCLALISGPLAKCAQFPLQLWLDEAMEGPIPASMLRNSIVVATGAYVLIQLQPVLAQSAISNLVMIVVGSFTAISASLIAIAQVDIKRTLSYSVSAYMGFVFIAVAVGANHSALLLILTHAVAMTLLYMSAGTVIISNISQDITLLGGIFSRRPISGIAFLVGAASLIAVPPLGGFWALLELGNYLLAVQPILLGVLVIVDGLTAFSLMRVFGLVFGGKTQTMTKRSPEVLWTMILPMTILVGVTLHFPFILQQFDLLPTWANLDKTVALMLIGSSLTGLSLGGGLYLRERENKPVQLVPSSLQQLLANDLYIQDIYRLTIVSLIGVTSRVFSWCDRYIVDGAVNLVGVGTLFSGQALRYSNSGQSQFYFLSIVLGTILLGLVLALTF</sequence>
<evidence type="ECO:0000259" key="8">
    <source>
        <dbReference type="Pfam" id="PF00361"/>
    </source>
</evidence>
<evidence type="ECO:0000313" key="10">
    <source>
        <dbReference type="EMBL" id="MCC0175448.1"/>
    </source>
</evidence>
<dbReference type="Gene3D" id="1.20.5.2700">
    <property type="match status" value="1"/>
</dbReference>
<reference evidence="10" key="1">
    <citation type="journal article" date="2021" name="Antonie Van Leeuwenhoek">
        <title>Draft genome and description of Waterburya agarophytonicola gen. nov. sp. nov. (Pleurocapsales, Cyanobacteria): a seaweed symbiont.</title>
        <authorList>
            <person name="Bonthond G."/>
            <person name="Shalygin S."/>
            <person name="Bayer T."/>
            <person name="Weinberger F."/>
        </authorList>
    </citation>
    <scope>NUCLEOTIDE SEQUENCE</scope>
    <source>
        <strain evidence="10">KI4</strain>
    </source>
</reference>
<keyword evidence="11" id="KW-1185">Reference proteome</keyword>
<dbReference type="GO" id="GO:0008137">
    <property type="term" value="F:NADH dehydrogenase (ubiquinone) activity"/>
    <property type="evidence" value="ECO:0007669"/>
    <property type="project" value="InterPro"/>
</dbReference>
<feature type="transmembrane region" description="Helical" evidence="7">
    <location>
        <begin position="590"/>
        <end position="609"/>
    </location>
</feature>
<dbReference type="GO" id="GO:0016020">
    <property type="term" value="C:membrane"/>
    <property type="evidence" value="ECO:0007669"/>
    <property type="project" value="UniProtKB-SubCell"/>
</dbReference>
<dbReference type="NCBIfam" id="NF005633">
    <property type="entry name" value="PRK07390.1"/>
    <property type="match status" value="1"/>
</dbReference>
<dbReference type="PANTHER" id="PTHR42829:SF2">
    <property type="entry name" value="NADH-UBIQUINONE OXIDOREDUCTASE CHAIN 5"/>
    <property type="match status" value="1"/>
</dbReference>
<feature type="transmembrane region" description="Helical" evidence="7">
    <location>
        <begin position="414"/>
        <end position="440"/>
    </location>
</feature>
<dbReference type="PANTHER" id="PTHR42829">
    <property type="entry name" value="NADH-UBIQUINONE OXIDOREDUCTASE CHAIN 5"/>
    <property type="match status" value="1"/>
</dbReference>
<dbReference type="GO" id="GO:0003954">
    <property type="term" value="F:NADH dehydrogenase activity"/>
    <property type="evidence" value="ECO:0007669"/>
    <property type="project" value="TreeGrafter"/>
</dbReference>
<evidence type="ECO:0000313" key="11">
    <source>
        <dbReference type="Proteomes" id="UP000729733"/>
    </source>
</evidence>
<dbReference type="Proteomes" id="UP000729733">
    <property type="component" value="Unassembled WGS sequence"/>
</dbReference>
<dbReference type="PRINTS" id="PR01434">
    <property type="entry name" value="NADHDHGNASE5"/>
</dbReference>
<evidence type="ECO:0000256" key="3">
    <source>
        <dbReference type="ARBA" id="ARBA00022989"/>
    </source>
</evidence>
<comment type="subcellular location">
    <subcellularLocation>
        <location evidence="1">Endomembrane system</location>
        <topology evidence="1">Multi-pass membrane protein</topology>
    </subcellularLocation>
    <subcellularLocation>
        <location evidence="6">Membrane</location>
        <topology evidence="6">Multi-pass membrane protein</topology>
    </subcellularLocation>
</comment>
<feature type="transmembrane region" description="Helical" evidence="7">
    <location>
        <begin position="379"/>
        <end position="402"/>
    </location>
</feature>
<keyword evidence="3 7" id="KW-1133">Transmembrane helix</keyword>
<accession>A0A964BN87</accession>
<evidence type="ECO:0000256" key="5">
    <source>
        <dbReference type="ARBA" id="ARBA00025624"/>
    </source>
</evidence>
<proteinExistence type="predicted"/>
<dbReference type="GO" id="GO:0042773">
    <property type="term" value="P:ATP synthesis coupled electron transport"/>
    <property type="evidence" value="ECO:0007669"/>
    <property type="project" value="InterPro"/>
</dbReference>